<dbReference type="EMBL" id="CM016554">
    <property type="protein sequence ID" value="TKW29020.1"/>
    <property type="molecule type" value="Genomic_DNA"/>
</dbReference>
<organism evidence="1 2">
    <name type="scientific">Setaria viridis</name>
    <name type="common">Green bristlegrass</name>
    <name type="synonym">Setaria italica subsp. viridis</name>
    <dbReference type="NCBI Taxonomy" id="4556"/>
    <lineage>
        <taxon>Eukaryota</taxon>
        <taxon>Viridiplantae</taxon>
        <taxon>Streptophyta</taxon>
        <taxon>Embryophyta</taxon>
        <taxon>Tracheophyta</taxon>
        <taxon>Spermatophyta</taxon>
        <taxon>Magnoliopsida</taxon>
        <taxon>Liliopsida</taxon>
        <taxon>Poales</taxon>
        <taxon>Poaceae</taxon>
        <taxon>PACMAD clade</taxon>
        <taxon>Panicoideae</taxon>
        <taxon>Panicodae</taxon>
        <taxon>Paniceae</taxon>
        <taxon>Cenchrinae</taxon>
        <taxon>Setaria</taxon>
    </lineage>
</organism>
<name>A0A4U6VHE6_SETVI</name>
<reference evidence="1" key="1">
    <citation type="submission" date="2019-03" db="EMBL/GenBank/DDBJ databases">
        <title>WGS assembly of Setaria viridis.</title>
        <authorList>
            <person name="Huang P."/>
            <person name="Jenkins J."/>
            <person name="Grimwood J."/>
            <person name="Barry K."/>
            <person name="Healey A."/>
            <person name="Mamidi S."/>
            <person name="Sreedasyam A."/>
            <person name="Shu S."/>
            <person name="Feldman M."/>
            <person name="Wu J."/>
            <person name="Yu Y."/>
            <person name="Chen C."/>
            <person name="Johnson J."/>
            <person name="Rokhsar D."/>
            <person name="Baxter I."/>
            <person name="Schmutz J."/>
            <person name="Brutnell T."/>
            <person name="Kellogg E."/>
        </authorList>
    </citation>
    <scope>NUCLEOTIDE SEQUENCE [LARGE SCALE GENOMIC DNA]</scope>
</reference>
<gene>
    <name evidence="1" type="ORF">SEVIR_3G367950v2</name>
</gene>
<sequence length="111" mass="12592">MGVRPTRRGLLCTWVGGDGGAGLADTAAAATEVGWRRWWRREVCAVATSGRRRRTLVRVWLEKGRRQEAGVVGKRRRQELRDCGMGGGCCVRKGRCRRARKENGRRRRERG</sequence>
<evidence type="ECO:0000313" key="1">
    <source>
        <dbReference type="EMBL" id="TKW29020.1"/>
    </source>
</evidence>
<protein>
    <submittedName>
        <fullName evidence="1">Uncharacterized protein</fullName>
    </submittedName>
</protein>
<dbReference type="AlphaFoldDB" id="A0A4U6VHE6"/>
<dbReference type="Gramene" id="TKW29020">
    <property type="protein sequence ID" value="TKW29020"/>
    <property type="gene ID" value="SEVIR_3G367950v2"/>
</dbReference>
<evidence type="ECO:0000313" key="2">
    <source>
        <dbReference type="Proteomes" id="UP000298652"/>
    </source>
</evidence>
<keyword evidence="2" id="KW-1185">Reference proteome</keyword>
<accession>A0A4U6VHE6</accession>
<proteinExistence type="predicted"/>
<dbReference type="Proteomes" id="UP000298652">
    <property type="component" value="Chromosome 3"/>
</dbReference>